<protein>
    <submittedName>
        <fullName evidence="1">Uncharacterized protein</fullName>
    </submittedName>
</protein>
<dbReference type="AlphaFoldDB" id="A0A0R1W3D1"/>
<proteinExistence type="predicted"/>
<reference evidence="1 2" key="1">
    <citation type="journal article" date="2015" name="Genome Announc.">
        <title>Expanding the biotechnology potential of lactobacilli through comparative genomics of 213 strains and associated genera.</title>
        <authorList>
            <person name="Sun Z."/>
            <person name="Harris H.M."/>
            <person name="McCann A."/>
            <person name="Guo C."/>
            <person name="Argimon S."/>
            <person name="Zhang W."/>
            <person name="Yang X."/>
            <person name="Jeffery I.B."/>
            <person name="Cooney J.C."/>
            <person name="Kagawa T.F."/>
            <person name="Liu W."/>
            <person name="Song Y."/>
            <person name="Salvetti E."/>
            <person name="Wrobel A."/>
            <person name="Rasinkangas P."/>
            <person name="Parkhill J."/>
            <person name="Rea M.C."/>
            <person name="O'Sullivan O."/>
            <person name="Ritari J."/>
            <person name="Douillard F.P."/>
            <person name="Paul Ross R."/>
            <person name="Yang R."/>
            <person name="Briner A.E."/>
            <person name="Felis G.E."/>
            <person name="de Vos W.M."/>
            <person name="Barrangou R."/>
            <person name="Klaenhammer T.R."/>
            <person name="Caufield P.W."/>
            <person name="Cui Y."/>
            <person name="Zhang H."/>
            <person name="O'Toole P.W."/>
        </authorList>
    </citation>
    <scope>NUCLEOTIDE SEQUENCE [LARGE SCALE GENOMIC DNA]</scope>
    <source>
        <strain evidence="1 2">DSM 5007</strain>
    </source>
</reference>
<organism evidence="1 2">
    <name type="scientific">Paucilactobacillus suebicus DSM 5007 = KCTC 3549</name>
    <dbReference type="NCBI Taxonomy" id="1423807"/>
    <lineage>
        <taxon>Bacteria</taxon>
        <taxon>Bacillati</taxon>
        <taxon>Bacillota</taxon>
        <taxon>Bacilli</taxon>
        <taxon>Lactobacillales</taxon>
        <taxon>Lactobacillaceae</taxon>
        <taxon>Paucilactobacillus</taxon>
    </lineage>
</organism>
<accession>A0A0R1W3D1</accession>
<evidence type="ECO:0000313" key="2">
    <source>
        <dbReference type="Proteomes" id="UP000051820"/>
    </source>
</evidence>
<name>A0A0R1W3D1_9LACO</name>
<dbReference type="RefSeq" id="WP_010621799.1">
    <property type="nucleotide sequence ID" value="NZ_AZGF01000009.1"/>
</dbReference>
<evidence type="ECO:0000313" key="1">
    <source>
        <dbReference type="EMBL" id="KRM12286.1"/>
    </source>
</evidence>
<sequence>MANTDAKINNETFNKITNFTQYTADEMVSGKFGTDWGNLELDLLTDIQLASVKRQLETIQSHAKIALDRLNSYEEK</sequence>
<dbReference type="PATRIC" id="fig|1423807.3.peg.2552"/>
<dbReference type="OrthoDB" id="273314at2"/>
<dbReference type="Proteomes" id="UP000051820">
    <property type="component" value="Unassembled WGS sequence"/>
</dbReference>
<gene>
    <name evidence="1" type="ORF">FD16_GL002471</name>
</gene>
<comment type="caution">
    <text evidence="1">The sequence shown here is derived from an EMBL/GenBank/DDBJ whole genome shotgun (WGS) entry which is preliminary data.</text>
</comment>
<dbReference type="EMBL" id="AZGF01000009">
    <property type="protein sequence ID" value="KRM12286.1"/>
    <property type="molecule type" value="Genomic_DNA"/>
</dbReference>
<keyword evidence="2" id="KW-1185">Reference proteome</keyword>